<comment type="caution">
    <text evidence="2">The sequence shown here is derived from an EMBL/GenBank/DDBJ whole genome shotgun (WGS) entry which is preliminary data.</text>
</comment>
<accession>A0A7Y2E9J2</accession>
<name>A0A7Y2E9J2_UNCEI</name>
<gene>
    <name evidence="2" type="ORF">HKN21_08475</name>
</gene>
<protein>
    <submittedName>
        <fullName evidence="2">Uncharacterized protein</fullName>
    </submittedName>
</protein>
<dbReference type="EMBL" id="JABDJR010000333">
    <property type="protein sequence ID" value="NNF06782.1"/>
    <property type="molecule type" value="Genomic_DNA"/>
</dbReference>
<evidence type="ECO:0000256" key="1">
    <source>
        <dbReference type="SAM" id="MobiDB-lite"/>
    </source>
</evidence>
<proteinExistence type="predicted"/>
<dbReference type="AlphaFoldDB" id="A0A7Y2E9J2"/>
<evidence type="ECO:0000313" key="2">
    <source>
        <dbReference type="EMBL" id="NNF06782.1"/>
    </source>
</evidence>
<evidence type="ECO:0000313" key="3">
    <source>
        <dbReference type="Proteomes" id="UP000547674"/>
    </source>
</evidence>
<dbReference type="Proteomes" id="UP000547674">
    <property type="component" value="Unassembled WGS sequence"/>
</dbReference>
<feature type="region of interest" description="Disordered" evidence="1">
    <location>
        <begin position="55"/>
        <end position="91"/>
    </location>
</feature>
<reference evidence="2 3" key="1">
    <citation type="submission" date="2020-03" db="EMBL/GenBank/DDBJ databases">
        <title>Metabolic flexibility allows generalist bacteria to become dominant in a frequently disturbed ecosystem.</title>
        <authorList>
            <person name="Chen Y.-J."/>
            <person name="Leung P.M."/>
            <person name="Bay S.K."/>
            <person name="Hugenholtz P."/>
            <person name="Kessler A.J."/>
            <person name="Shelley G."/>
            <person name="Waite D.W."/>
            <person name="Cook P.L."/>
            <person name="Greening C."/>
        </authorList>
    </citation>
    <scope>NUCLEOTIDE SEQUENCE [LARGE SCALE GENOMIC DNA]</scope>
    <source>
        <strain evidence="2">SS_bin_28</strain>
    </source>
</reference>
<feature type="compositionally biased region" description="Basic and acidic residues" evidence="1">
    <location>
        <begin position="70"/>
        <end position="91"/>
    </location>
</feature>
<organism evidence="2 3">
    <name type="scientific">Eiseniibacteriota bacterium</name>
    <dbReference type="NCBI Taxonomy" id="2212470"/>
    <lineage>
        <taxon>Bacteria</taxon>
        <taxon>Candidatus Eiseniibacteriota</taxon>
    </lineage>
</organism>
<sequence>MQRKNNNGGLVFLLALALGVAGFVTWDQTNQNPADLADDTPVALERASMSDGVLAVPAGTTSEATPEGTPEDKIDPNDPKTHLPKGEIAYR</sequence>